<feature type="transmembrane region" description="Helical" evidence="1">
    <location>
        <begin position="31"/>
        <end position="52"/>
    </location>
</feature>
<dbReference type="CDD" id="cd01948">
    <property type="entry name" value="EAL"/>
    <property type="match status" value="1"/>
</dbReference>
<keyword evidence="7" id="KW-1185">Reference proteome</keyword>
<dbReference type="SUPFAM" id="SSF55073">
    <property type="entry name" value="Nucleotide cyclase"/>
    <property type="match status" value="1"/>
</dbReference>
<protein>
    <submittedName>
        <fullName evidence="4">Diguanylate cyclase (GGDEF)-like protein</fullName>
    </submittedName>
    <submittedName>
        <fullName evidence="5">Diguanylate cyclase/phosphodiesterase</fullName>
    </submittedName>
</protein>
<feature type="transmembrane region" description="Helical" evidence="1">
    <location>
        <begin position="126"/>
        <end position="145"/>
    </location>
</feature>
<proteinExistence type="predicted"/>
<keyword evidence="1" id="KW-0472">Membrane</keyword>
<dbReference type="InterPro" id="IPR000160">
    <property type="entry name" value="GGDEF_dom"/>
</dbReference>
<feature type="domain" description="EAL" evidence="2">
    <location>
        <begin position="383"/>
        <end position="637"/>
    </location>
</feature>
<dbReference type="PANTHER" id="PTHR44757:SF2">
    <property type="entry name" value="BIOFILM ARCHITECTURE MAINTENANCE PROTEIN MBAA"/>
    <property type="match status" value="1"/>
</dbReference>
<dbReference type="Pfam" id="PF00563">
    <property type="entry name" value="EAL"/>
    <property type="match status" value="1"/>
</dbReference>
<dbReference type="EMBL" id="QJSQ01000001">
    <property type="protein sequence ID" value="PYE27678.1"/>
    <property type="molecule type" value="Genomic_DNA"/>
</dbReference>
<reference evidence="5 6" key="1">
    <citation type="submission" date="2018-06" db="EMBL/GenBank/DDBJ databases">
        <title>Genomic Encyclopedia of Type Strains, Phase IV (KMG-V): Genome sequencing to study the core and pangenomes of soil and plant-associated prokaryotes.</title>
        <authorList>
            <person name="Whitman W."/>
        </authorList>
    </citation>
    <scope>NUCLEOTIDE SEQUENCE [LARGE SCALE GENOMIC DNA]</scope>
    <source>
        <strain evidence="5 6">SRCL-318</strain>
        <strain evidence="4 7">SRMrh-85</strain>
    </source>
</reference>
<dbReference type="PROSITE" id="PS50887">
    <property type="entry name" value="GGDEF"/>
    <property type="match status" value="1"/>
</dbReference>
<feature type="transmembrane region" description="Helical" evidence="1">
    <location>
        <begin position="103"/>
        <end position="120"/>
    </location>
</feature>
<evidence type="ECO:0000313" key="4">
    <source>
        <dbReference type="EMBL" id="MBB2926041.1"/>
    </source>
</evidence>
<evidence type="ECO:0000259" key="2">
    <source>
        <dbReference type="PROSITE" id="PS50883"/>
    </source>
</evidence>
<accession>A0A2U1ADK3</accession>
<dbReference type="NCBIfam" id="TIGR00254">
    <property type="entry name" value="GGDEF"/>
    <property type="match status" value="1"/>
</dbReference>
<dbReference type="AlphaFoldDB" id="A0A2U1ADK3"/>
<evidence type="ECO:0000313" key="6">
    <source>
        <dbReference type="Proteomes" id="UP000247772"/>
    </source>
</evidence>
<dbReference type="PROSITE" id="PS50883">
    <property type="entry name" value="EAL"/>
    <property type="match status" value="1"/>
</dbReference>
<dbReference type="Proteomes" id="UP000533533">
    <property type="component" value="Unassembled WGS sequence"/>
</dbReference>
<keyword evidence="1" id="KW-0812">Transmembrane</keyword>
<dbReference type="SMART" id="SM00052">
    <property type="entry name" value="EAL"/>
    <property type="match status" value="1"/>
</dbReference>
<dbReference type="InterPro" id="IPR001633">
    <property type="entry name" value="EAL_dom"/>
</dbReference>
<dbReference type="EMBL" id="JACHVZ010000001">
    <property type="protein sequence ID" value="MBB2926041.1"/>
    <property type="molecule type" value="Genomic_DNA"/>
</dbReference>
<comment type="caution">
    <text evidence="5">The sequence shown here is derived from an EMBL/GenBank/DDBJ whole genome shotgun (WGS) entry which is preliminary data.</text>
</comment>
<evidence type="ECO:0000313" key="5">
    <source>
        <dbReference type="EMBL" id="PYE27678.1"/>
    </source>
</evidence>
<dbReference type="PANTHER" id="PTHR44757">
    <property type="entry name" value="DIGUANYLATE CYCLASE DGCP"/>
    <property type="match status" value="1"/>
</dbReference>
<dbReference type="InterPro" id="IPR035919">
    <property type="entry name" value="EAL_sf"/>
</dbReference>
<evidence type="ECO:0000256" key="1">
    <source>
        <dbReference type="SAM" id="Phobius"/>
    </source>
</evidence>
<dbReference type="RefSeq" id="WP_110384841.1">
    <property type="nucleotide sequence ID" value="NZ_JACHVZ010000001.1"/>
</dbReference>
<dbReference type="Gene3D" id="3.30.70.270">
    <property type="match status" value="1"/>
</dbReference>
<dbReference type="InterPro" id="IPR029787">
    <property type="entry name" value="Nucleotide_cyclase"/>
</dbReference>
<feature type="domain" description="GGDEF" evidence="3">
    <location>
        <begin position="245"/>
        <end position="378"/>
    </location>
</feature>
<organism evidence="5 6">
    <name type="scientific">Paraburkholderia silvatlantica</name>
    <dbReference type="NCBI Taxonomy" id="321895"/>
    <lineage>
        <taxon>Bacteria</taxon>
        <taxon>Pseudomonadati</taxon>
        <taxon>Pseudomonadota</taxon>
        <taxon>Betaproteobacteria</taxon>
        <taxon>Burkholderiales</taxon>
        <taxon>Burkholderiaceae</taxon>
        <taxon>Paraburkholderia</taxon>
    </lineage>
</organism>
<dbReference type="SMART" id="SM00267">
    <property type="entry name" value="GGDEF"/>
    <property type="match status" value="1"/>
</dbReference>
<gene>
    <name evidence="5" type="ORF">C7410_1019</name>
    <name evidence="4" type="ORF">FHX59_000447</name>
</gene>
<dbReference type="SUPFAM" id="SSF141868">
    <property type="entry name" value="EAL domain-like"/>
    <property type="match status" value="1"/>
</dbReference>
<evidence type="ECO:0000313" key="7">
    <source>
        <dbReference type="Proteomes" id="UP000533533"/>
    </source>
</evidence>
<name>A0A2U1ADK3_9BURK</name>
<keyword evidence="1" id="KW-1133">Transmembrane helix</keyword>
<dbReference type="Gene3D" id="3.20.20.450">
    <property type="entry name" value="EAL domain"/>
    <property type="match status" value="1"/>
</dbReference>
<dbReference type="Proteomes" id="UP000247772">
    <property type="component" value="Unassembled WGS sequence"/>
</dbReference>
<dbReference type="InterPro" id="IPR052155">
    <property type="entry name" value="Biofilm_reg_signaling"/>
</dbReference>
<sequence>MFNVLAQYWGTIRRTFLAGNSAALKLAQLRVMIYQLPMMYGLLVVNTWGVVLPHENEIPVWQGVICPLVLTGFCFVRVVSWLRLSRIRVSAEDAVAILRKSDRLAWVFSISFTAWSLSLLPHGGAAFKLHVAFYMAITVVGVIFCLMNVVKAAFTVTAIVNGALVITFLSSGNGVFQAIAIDTSLVSLAMLVVAFTHFKNFSDLVATQAENKRLANIDSLTNLPNRRAFFTSLDRHFDAAMASGGRLAVGLVDLDGFKSVNDIHGHSLGDHVLAEVASRLAGAARGTTTLARLGGDEFGIIVTDDCADAGLSQLGRTLCDVFQTPILVGEISVRLGATIGFSTYPHISRNKADLFETADYALYEGKRRSRGSVTIFSETHRNAIIRESRIAQALRAPDLASELDLAFQPIYSLERQRTVGFEALARWRSALLGTVPPGEFIPAAERNGVINSLTLSLFAKALACAKQWPAHIRLSFNLSAHDFASEPAMKELARCIVSSGIDPARLDFEITETAMAKDFEQVQKAAKVLRALGCGLSVDDFGTGYSSLSYLCKLPLTRLKIDRTFVSGLKERTTAFTVVRTLLNLSRQMSLDCIVEGVETAAELQTVAALGATLIQGYYCSRPMEASAVAAFLECESEGEAMARPAGE</sequence>
<dbReference type="OrthoDB" id="9804951at2"/>
<evidence type="ECO:0000259" key="3">
    <source>
        <dbReference type="PROSITE" id="PS50887"/>
    </source>
</evidence>
<dbReference type="CDD" id="cd01949">
    <property type="entry name" value="GGDEF"/>
    <property type="match status" value="1"/>
</dbReference>
<dbReference type="InterPro" id="IPR043128">
    <property type="entry name" value="Rev_trsase/Diguanyl_cyclase"/>
</dbReference>
<feature type="transmembrane region" description="Helical" evidence="1">
    <location>
        <begin position="58"/>
        <end position="82"/>
    </location>
</feature>
<dbReference type="Pfam" id="PF00990">
    <property type="entry name" value="GGDEF"/>
    <property type="match status" value="1"/>
</dbReference>